<keyword evidence="1" id="KW-1133">Transmembrane helix</keyword>
<dbReference type="InterPro" id="IPR005330">
    <property type="entry name" value="MHYT_dom"/>
</dbReference>
<name>A0ABQ3JMM5_9DEIO</name>
<dbReference type="EMBL" id="BNAJ01000002">
    <property type="protein sequence ID" value="GHF36789.1"/>
    <property type="molecule type" value="Genomic_DNA"/>
</dbReference>
<proteinExistence type="predicted"/>
<sequence length="276" mass="28486">MCGWLSYGQATMEHPLIQTWSASYVGLSYVIATLTSFISLELAGRAGRAQAIGSGHFWQIAQALLLGYGIWAMHFIGMLALHSNMPSTFELLPTALSGLAAVALVYPALRILHAGPLTLGRLALAGAVAGSGISAMHYLGMAAYRIPGTTVELVWAPLLASVAIAVGASMVALLLFGLLASSWAAQQKRATLYGAKALAALVMGVAITGMHYTGMAALHYVIDPNAEPSRMAAHGADPSLLALVVGVVTFLLLGLAVTSIAMDTGESTAHLDAATG</sequence>
<evidence type="ECO:0000313" key="3">
    <source>
        <dbReference type="EMBL" id="GHF36789.1"/>
    </source>
</evidence>
<evidence type="ECO:0000313" key="4">
    <source>
        <dbReference type="Proteomes" id="UP000619376"/>
    </source>
</evidence>
<dbReference type="PANTHER" id="PTHR35152:SF1">
    <property type="entry name" value="DOMAIN SIGNALLING PROTEIN, PUTATIVE (AFU_ORTHOLOGUE AFUA_5G11310)-RELATED"/>
    <property type="match status" value="1"/>
</dbReference>
<protein>
    <recommendedName>
        <fullName evidence="2">MHYT domain-containing protein</fullName>
    </recommendedName>
</protein>
<comment type="caution">
    <text evidence="3">The sequence shown here is derived from an EMBL/GenBank/DDBJ whole genome shotgun (WGS) entry which is preliminary data.</text>
</comment>
<evidence type="ECO:0000259" key="2">
    <source>
        <dbReference type="PROSITE" id="PS50924"/>
    </source>
</evidence>
<feature type="transmembrane region" description="Helical" evidence="1">
    <location>
        <begin position="91"/>
        <end position="109"/>
    </location>
</feature>
<feature type="transmembrane region" description="Helical" evidence="1">
    <location>
        <begin position="63"/>
        <end position="85"/>
    </location>
</feature>
<feature type="transmembrane region" description="Helical" evidence="1">
    <location>
        <begin position="20"/>
        <end position="42"/>
    </location>
</feature>
<organism evidence="3 4">
    <name type="scientific">Deinococcus metalli</name>
    <dbReference type="NCBI Taxonomy" id="1141878"/>
    <lineage>
        <taxon>Bacteria</taxon>
        <taxon>Thermotogati</taxon>
        <taxon>Deinococcota</taxon>
        <taxon>Deinococci</taxon>
        <taxon>Deinococcales</taxon>
        <taxon>Deinococcaceae</taxon>
        <taxon>Deinococcus</taxon>
    </lineage>
</organism>
<dbReference type="Pfam" id="PF03707">
    <property type="entry name" value="MHYT"/>
    <property type="match status" value="3"/>
</dbReference>
<keyword evidence="4" id="KW-1185">Reference proteome</keyword>
<feature type="domain" description="MHYT" evidence="2">
    <location>
        <begin position="20"/>
        <end position="221"/>
    </location>
</feature>
<reference evidence="4" key="1">
    <citation type="journal article" date="2019" name="Int. J. Syst. Evol. Microbiol.">
        <title>The Global Catalogue of Microorganisms (GCM) 10K type strain sequencing project: providing services to taxonomists for standard genome sequencing and annotation.</title>
        <authorList>
            <consortium name="The Broad Institute Genomics Platform"/>
            <consortium name="The Broad Institute Genome Sequencing Center for Infectious Disease"/>
            <person name="Wu L."/>
            <person name="Ma J."/>
        </authorList>
    </citation>
    <scope>NUCLEOTIDE SEQUENCE [LARGE SCALE GENOMIC DNA]</scope>
    <source>
        <strain evidence="4">CGMCC 1.18437</strain>
    </source>
</reference>
<keyword evidence="1" id="KW-0472">Membrane</keyword>
<keyword evidence="1" id="KW-0812">Transmembrane</keyword>
<feature type="transmembrane region" description="Helical" evidence="1">
    <location>
        <begin position="121"/>
        <end position="146"/>
    </location>
</feature>
<gene>
    <name evidence="3" type="ORF">GCM10017781_11830</name>
</gene>
<dbReference type="PANTHER" id="PTHR35152">
    <property type="entry name" value="DOMAIN SIGNALLING PROTEIN, PUTATIVE (AFU_ORTHOLOGUE AFUA_5G11310)-RELATED"/>
    <property type="match status" value="1"/>
</dbReference>
<accession>A0ABQ3JMM5</accession>
<feature type="transmembrane region" description="Helical" evidence="1">
    <location>
        <begin position="197"/>
        <end position="220"/>
    </location>
</feature>
<evidence type="ECO:0000256" key="1">
    <source>
        <dbReference type="PROSITE-ProRule" id="PRU00244"/>
    </source>
</evidence>
<feature type="transmembrane region" description="Helical" evidence="1">
    <location>
        <begin position="240"/>
        <end position="261"/>
    </location>
</feature>
<feature type="transmembrane region" description="Helical" evidence="1">
    <location>
        <begin position="158"/>
        <end position="185"/>
    </location>
</feature>
<dbReference type="PROSITE" id="PS50924">
    <property type="entry name" value="MHYT"/>
    <property type="match status" value="1"/>
</dbReference>
<dbReference type="Proteomes" id="UP000619376">
    <property type="component" value="Unassembled WGS sequence"/>
</dbReference>